<feature type="transmembrane region" description="Helical" evidence="7">
    <location>
        <begin position="181"/>
        <end position="200"/>
    </location>
</feature>
<dbReference type="PROSITE" id="PS50928">
    <property type="entry name" value="ABC_TM1"/>
    <property type="match status" value="1"/>
</dbReference>
<organism evidence="9 10">
    <name type="scientific">Alkalihalobacterium chitinilyticum</name>
    <dbReference type="NCBI Taxonomy" id="2980103"/>
    <lineage>
        <taxon>Bacteria</taxon>
        <taxon>Bacillati</taxon>
        <taxon>Bacillota</taxon>
        <taxon>Bacilli</taxon>
        <taxon>Bacillales</taxon>
        <taxon>Bacillaceae</taxon>
        <taxon>Alkalihalobacterium</taxon>
    </lineage>
</organism>
<evidence type="ECO:0000256" key="7">
    <source>
        <dbReference type="RuleBase" id="RU363032"/>
    </source>
</evidence>
<keyword evidence="4 7" id="KW-0812">Transmembrane</keyword>
<evidence type="ECO:0000313" key="10">
    <source>
        <dbReference type="Proteomes" id="UP001148125"/>
    </source>
</evidence>
<dbReference type="PANTHER" id="PTHR43163">
    <property type="entry name" value="DIPEPTIDE TRANSPORT SYSTEM PERMEASE PROTEIN DPPB-RELATED"/>
    <property type="match status" value="1"/>
</dbReference>
<keyword evidence="6 7" id="KW-0472">Membrane</keyword>
<dbReference type="RefSeq" id="WP_275120861.1">
    <property type="nucleotide sequence ID" value="NZ_JAOTPO010000030.1"/>
</dbReference>
<keyword evidence="2 7" id="KW-0813">Transport</keyword>
<protein>
    <submittedName>
        <fullName evidence="9">ABC transporter permease</fullName>
    </submittedName>
</protein>
<accession>A0ABT5VLH1</accession>
<evidence type="ECO:0000256" key="2">
    <source>
        <dbReference type="ARBA" id="ARBA00022448"/>
    </source>
</evidence>
<keyword evidence="10" id="KW-1185">Reference proteome</keyword>
<comment type="subcellular location">
    <subcellularLocation>
        <location evidence="1 7">Cell membrane</location>
        <topology evidence="1 7">Multi-pass membrane protein</topology>
    </subcellularLocation>
</comment>
<name>A0ABT5VLH1_9BACI</name>
<dbReference type="Gene3D" id="1.10.3720.10">
    <property type="entry name" value="MetI-like"/>
    <property type="match status" value="1"/>
</dbReference>
<evidence type="ECO:0000259" key="8">
    <source>
        <dbReference type="PROSITE" id="PS50928"/>
    </source>
</evidence>
<comment type="caution">
    <text evidence="9">The sequence shown here is derived from an EMBL/GenBank/DDBJ whole genome shotgun (WGS) entry which is preliminary data.</text>
</comment>
<dbReference type="EMBL" id="JAOTPO010000030">
    <property type="protein sequence ID" value="MDE5416271.1"/>
    <property type="molecule type" value="Genomic_DNA"/>
</dbReference>
<comment type="similarity">
    <text evidence="7">Belongs to the binding-protein-dependent transport system permease family.</text>
</comment>
<reference evidence="9" key="1">
    <citation type="submission" date="2024-05" db="EMBL/GenBank/DDBJ databases">
        <title>Alkalihalobacillus sp. strain MEB203 novel alkaliphilic bacterium from Lonar Lake, India.</title>
        <authorList>
            <person name="Joshi A."/>
            <person name="Thite S."/>
            <person name="Mengade P."/>
        </authorList>
    </citation>
    <scope>NUCLEOTIDE SEQUENCE</scope>
    <source>
        <strain evidence="9">MEB 203</strain>
    </source>
</reference>
<dbReference type="Proteomes" id="UP001148125">
    <property type="component" value="Unassembled WGS sequence"/>
</dbReference>
<feature type="transmembrane region" description="Helical" evidence="7">
    <location>
        <begin position="12"/>
        <end position="30"/>
    </location>
</feature>
<dbReference type="InterPro" id="IPR035906">
    <property type="entry name" value="MetI-like_sf"/>
</dbReference>
<dbReference type="InterPro" id="IPR045621">
    <property type="entry name" value="BPD_transp_1_N"/>
</dbReference>
<keyword evidence="3" id="KW-1003">Cell membrane</keyword>
<evidence type="ECO:0000313" key="9">
    <source>
        <dbReference type="EMBL" id="MDE5416271.1"/>
    </source>
</evidence>
<proteinExistence type="inferred from homology"/>
<feature type="transmembrane region" description="Helical" evidence="7">
    <location>
        <begin position="281"/>
        <end position="304"/>
    </location>
</feature>
<dbReference type="InterPro" id="IPR000515">
    <property type="entry name" value="MetI-like"/>
</dbReference>
<dbReference type="PANTHER" id="PTHR43163:SF6">
    <property type="entry name" value="DIPEPTIDE TRANSPORT SYSTEM PERMEASE PROTEIN DPPB-RELATED"/>
    <property type="match status" value="1"/>
</dbReference>
<feature type="transmembrane region" description="Helical" evidence="7">
    <location>
        <begin position="237"/>
        <end position="261"/>
    </location>
</feature>
<evidence type="ECO:0000256" key="3">
    <source>
        <dbReference type="ARBA" id="ARBA00022475"/>
    </source>
</evidence>
<evidence type="ECO:0000256" key="5">
    <source>
        <dbReference type="ARBA" id="ARBA00022989"/>
    </source>
</evidence>
<dbReference type="CDD" id="cd06261">
    <property type="entry name" value="TM_PBP2"/>
    <property type="match status" value="1"/>
</dbReference>
<gene>
    <name evidence="9" type="ORF">N7Z68_23500</name>
</gene>
<evidence type="ECO:0000256" key="6">
    <source>
        <dbReference type="ARBA" id="ARBA00023136"/>
    </source>
</evidence>
<feature type="transmembrane region" description="Helical" evidence="7">
    <location>
        <begin position="95"/>
        <end position="122"/>
    </location>
</feature>
<dbReference type="SUPFAM" id="SSF161098">
    <property type="entry name" value="MetI-like"/>
    <property type="match status" value="1"/>
</dbReference>
<feature type="transmembrane region" description="Helical" evidence="7">
    <location>
        <begin position="134"/>
        <end position="161"/>
    </location>
</feature>
<dbReference type="Pfam" id="PF00528">
    <property type="entry name" value="BPD_transp_1"/>
    <property type="match status" value="1"/>
</dbReference>
<evidence type="ECO:0000256" key="4">
    <source>
        <dbReference type="ARBA" id="ARBA00022692"/>
    </source>
</evidence>
<evidence type="ECO:0000256" key="1">
    <source>
        <dbReference type="ARBA" id="ARBA00004651"/>
    </source>
</evidence>
<dbReference type="Pfam" id="PF19300">
    <property type="entry name" value="BPD_transp_1_N"/>
    <property type="match status" value="1"/>
</dbReference>
<keyword evidence="5 7" id="KW-1133">Transmembrane helix</keyword>
<feature type="domain" description="ABC transmembrane type-1" evidence="8">
    <location>
        <begin position="95"/>
        <end position="304"/>
    </location>
</feature>
<sequence>MVFYILRRLSSSFILIFIVSLITFMVLMWLPGDAVHVMLGTEASHDTAEKLRAHLGLDRPWYLQYGEWLINMFQGDFGNSMLYGQPVQELILERLWISLSLAFYAFILTLIFAFPLGVLAAVKKNSIVDRLIQGSVQVGLAVPAFWFAILLVLVFAVYFPIFPPSGYVPISEGIGPHLKSVLLPSISLAIVEAAVLIRMIRGSLLSVLKEDYITFARTKGLSPFQIYFKYALKKGMIGPLTLMGMQVMSLVSGVIIIENIFAIPGLGRLLLIAVQQRDLMLIQGLVVVMSMIVIIVNLVVDLLYSYMDPRIKLHAVKEGQ</sequence>